<keyword evidence="4" id="KW-0496">Mitochondrion</keyword>
<comment type="subcellular location">
    <subcellularLocation>
        <location evidence="1">Mitochondrion membrane</location>
        <topology evidence="1">Multi-pass membrane protein</topology>
    </subcellularLocation>
</comment>
<protein>
    <submittedName>
        <fullName evidence="6">Uncharacterized protein</fullName>
    </submittedName>
</protein>
<gene>
    <name evidence="6" type="ORF">GIB67_010761</name>
</gene>
<dbReference type="PANTHER" id="PTHR28234:SF1">
    <property type="entry name" value="NUCLEAR CONTROL OF ATPASE PROTEIN 2"/>
    <property type="match status" value="1"/>
</dbReference>
<organism evidence="6 7">
    <name type="scientific">Kingdonia uniflora</name>
    <dbReference type="NCBI Taxonomy" id="39325"/>
    <lineage>
        <taxon>Eukaryota</taxon>
        <taxon>Viridiplantae</taxon>
        <taxon>Streptophyta</taxon>
        <taxon>Embryophyta</taxon>
        <taxon>Tracheophyta</taxon>
        <taxon>Spermatophyta</taxon>
        <taxon>Magnoliopsida</taxon>
        <taxon>Ranunculales</taxon>
        <taxon>Circaeasteraceae</taxon>
        <taxon>Kingdonia</taxon>
    </lineage>
</organism>
<dbReference type="AlphaFoldDB" id="A0A7J7L8R5"/>
<dbReference type="Pfam" id="PF08637">
    <property type="entry name" value="NCA2"/>
    <property type="match status" value="1"/>
</dbReference>
<keyword evidence="2" id="KW-0812">Transmembrane</keyword>
<keyword evidence="7" id="KW-1185">Reference proteome</keyword>
<dbReference type="OrthoDB" id="413313at2759"/>
<keyword evidence="5" id="KW-0472">Membrane</keyword>
<reference evidence="6 7" key="1">
    <citation type="journal article" date="2020" name="IScience">
        <title>Genome Sequencing of the Endangered Kingdonia uniflora (Circaeasteraceae, Ranunculales) Reveals Potential Mechanisms of Evolutionary Specialization.</title>
        <authorList>
            <person name="Sun Y."/>
            <person name="Deng T."/>
            <person name="Zhang A."/>
            <person name="Moore M.J."/>
            <person name="Landis J.B."/>
            <person name="Lin N."/>
            <person name="Zhang H."/>
            <person name="Zhang X."/>
            <person name="Huang J."/>
            <person name="Zhang X."/>
            <person name="Sun H."/>
            <person name="Wang H."/>
        </authorList>
    </citation>
    <scope>NUCLEOTIDE SEQUENCE [LARGE SCALE GENOMIC DNA]</scope>
    <source>
        <strain evidence="6">TB1705</strain>
        <tissue evidence="6">Leaf</tissue>
    </source>
</reference>
<comment type="caution">
    <text evidence="6">The sequence shown here is derived from an EMBL/GenBank/DDBJ whole genome shotgun (WGS) entry which is preliminary data.</text>
</comment>
<dbReference type="InterPro" id="IPR013946">
    <property type="entry name" value="NCA2-like"/>
</dbReference>
<evidence type="ECO:0000256" key="2">
    <source>
        <dbReference type="ARBA" id="ARBA00022692"/>
    </source>
</evidence>
<dbReference type="PANTHER" id="PTHR28234">
    <property type="entry name" value="NUCLEAR CONTROL OF ATPASE PROTEIN 2"/>
    <property type="match status" value="1"/>
</dbReference>
<dbReference type="Proteomes" id="UP000541444">
    <property type="component" value="Unassembled WGS sequence"/>
</dbReference>
<dbReference type="GO" id="GO:0005741">
    <property type="term" value="C:mitochondrial outer membrane"/>
    <property type="evidence" value="ECO:0007669"/>
    <property type="project" value="TreeGrafter"/>
</dbReference>
<evidence type="ECO:0000256" key="1">
    <source>
        <dbReference type="ARBA" id="ARBA00004225"/>
    </source>
</evidence>
<accession>A0A7J7L8R5</accession>
<evidence type="ECO:0000313" key="6">
    <source>
        <dbReference type="EMBL" id="KAF6139035.1"/>
    </source>
</evidence>
<evidence type="ECO:0000256" key="5">
    <source>
        <dbReference type="ARBA" id="ARBA00023136"/>
    </source>
</evidence>
<evidence type="ECO:0000256" key="3">
    <source>
        <dbReference type="ARBA" id="ARBA00022989"/>
    </source>
</evidence>
<proteinExistence type="predicted"/>
<dbReference type="EMBL" id="JACGCM010002535">
    <property type="protein sequence ID" value="KAF6139035.1"/>
    <property type="molecule type" value="Genomic_DNA"/>
</dbReference>
<keyword evidence="3" id="KW-1133">Transmembrane helix</keyword>
<name>A0A7J7L8R5_9MAGN</name>
<evidence type="ECO:0000256" key="4">
    <source>
        <dbReference type="ARBA" id="ARBA00023128"/>
    </source>
</evidence>
<sequence length="294" mass="34814">MCTLKRKGKKQEQVELRLVIERGNRRRPPYFSHWLLRHSNLTGSYDIDNWNRVVRESTISFWSDHVEQPLLSIRDKLFETFRKRHKGVMELKEVQLTQNSLYEILLAFTELSDNTSGNVRGCYKQVQERSCISNSKSPWRRAVHELLIQIQKLKLDTETVMLELNQILKANEINFAMLADLPVFFLSLNLLMFVRTWLKGDKRAQGKGRLARLHRRLLVIEVEERIMQFQTFLDRGLVDDAQYMFGLVFYNLYRQYRAVERHTKTIGELPSLRRDIINLGKPRLQTAYKLTVTS</sequence>
<evidence type="ECO:0000313" key="7">
    <source>
        <dbReference type="Proteomes" id="UP000541444"/>
    </source>
</evidence>